<proteinExistence type="predicted"/>
<organism evidence="2 3">
    <name type="scientific">Paramecium tetraurelia</name>
    <dbReference type="NCBI Taxonomy" id="5888"/>
    <lineage>
        <taxon>Eukaryota</taxon>
        <taxon>Sar</taxon>
        <taxon>Alveolata</taxon>
        <taxon>Ciliophora</taxon>
        <taxon>Intramacronucleata</taxon>
        <taxon>Oligohymenophorea</taxon>
        <taxon>Peniculida</taxon>
        <taxon>Parameciidae</taxon>
        <taxon>Paramecium</taxon>
    </lineage>
</organism>
<feature type="compositionally biased region" description="Polar residues" evidence="1">
    <location>
        <begin position="147"/>
        <end position="162"/>
    </location>
</feature>
<dbReference type="KEGG" id="ptm:GSPATT00002109001"/>
<dbReference type="Proteomes" id="UP000000600">
    <property type="component" value="Unassembled WGS sequence"/>
</dbReference>
<protein>
    <submittedName>
        <fullName evidence="2">Uncharacterized protein</fullName>
    </submittedName>
</protein>
<evidence type="ECO:0000313" key="2">
    <source>
        <dbReference type="EMBL" id="CAK81981.1"/>
    </source>
</evidence>
<feature type="region of interest" description="Disordered" evidence="1">
    <location>
        <begin position="124"/>
        <end position="174"/>
    </location>
</feature>
<dbReference type="GeneID" id="5035163"/>
<dbReference type="OMA" id="MGIICGQ"/>
<feature type="compositionally biased region" description="Basic residues" evidence="1">
    <location>
        <begin position="164"/>
        <end position="174"/>
    </location>
</feature>
<dbReference type="EMBL" id="CT868429">
    <property type="protein sequence ID" value="CAK81981.1"/>
    <property type="molecule type" value="Genomic_DNA"/>
</dbReference>
<accession>A0DG14</accession>
<feature type="region of interest" description="Disordered" evidence="1">
    <location>
        <begin position="1"/>
        <end position="21"/>
    </location>
</feature>
<dbReference type="RefSeq" id="XP_001449378.1">
    <property type="nucleotide sequence ID" value="XM_001449341.1"/>
</dbReference>
<name>A0DG14_PARTE</name>
<dbReference type="HOGENOM" id="CLU_1543019_0_0_1"/>
<dbReference type="OrthoDB" id="10361449at2759"/>
<evidence type="ECO:0000313" key="3">
    <source>
        <dbReference type="Proteomes" id="UP000000600"/>
    </source>
</evidence>
<sequence>MGIICGQSQKHKSQELHASRPLSQSIKHGYENVECEDQDQLFCPSLTQNYVLYPKFLITQESKCEKEEQNIITSVQQSSSQLSFGFQSEPNNINEIQNKQINQNKLKPDMINSKRMSLEQRYKIAVSPSQSRNRNNNNALSPLTKMFQGQNSTAKQREQQILTKGKRKSSNQNG</sequence>
<reference evidence="2 3" key="1">
    <citation type="journal article" date="2006" name="Nature">
        <title>Global trends of whole-genome duplications revealed by the ciliate Paramecium tetraurelia.</title>
        <authorList>
            <consortium name="Genoscope"/>
            <person name="Aury J.-M."/>
            <person name="Jaillon O."/>
            <person name="Duret L."/>
            <person name="Noel B."/>
            <person name="Jubin C."/>
            <person name="Porcel B.M."/>
            <person name="Segurens B."/>
            <person name="Daubin V."/>
            <person name="Anthouard V."/>
            <person name="Aiach N."/>
            <person name="Arnaiz O."/>
            <person name="Billaut A."/>
            <person name="Beisson J."/>
            <person name="Blanc I."/>
            <person name="Bouhouche K."/>
            <person name="Camara F."/>
            <person name="Duharcourt S."/>
            <person name="Guigo R."/>
            <person name="Gogendeau D."/>
            <person name="Katinka M."/>
            <person name="Keller A.-M."/>
            <person name="Kissmehl R."/>
            <person name="Klotz C."/>
            <person name="Koll F."/>
            <person name="Le Moue A."/>
            <person name="Lepere C."/>
            <person name="Malinsky S."/>
            <person name="Nowacki M."/>
            <person name="Nowak J.K."/>
            <person name="Plattner H."/>
            <person name="Poulain J."/>
            <person name="Ruiz F."/>
            <person name="Serrano V."/>
            <person name="Zagulski M."/>
            <person name="Dessen P."/>
            <person name="Betermier M."/>
            <person name="Weissenbach J."/>
            <person name="Scarpelli C."/>
            <person name="Schachter V."/>
            <person name="Sperling L."/>
            <person name="Meyer E."/>
            <person name="Cohen J."/>
            <person name="Wincker P."/>
        </authorList>
    </citation>
    <scope>NUCLEOTIDE SEQUENCE [LARGE SCALE GENOMIC DNA]</scope>
    <source>
        <strain evidence="2 3">Stock d4-2</strain>
    </source>
</reference>
<gene>
    <name evidence="2" type="ORF">GSPATT00002109001</name>
</gene>
<keyword evidence="3" id="KW-1185">Reference proteome</keyword>
<dbReference type="AlphaFoldDB" id="A0DG14"/>
<dbReference type="InParanoid" id="A0DG14"/>
<evidence type="ECO:0000256" key="1">
    <source>
        <dbReference type="SAM" id="MobiDB-lite"/>
    </source>
</evidence>